<evidence type="ECO:0000313" key="3">
    <source>
        <dbReference type="Proteomes" id="UP001281761"/>
    </source>
</evidence>
<comment type="caution">
    <text evidence="2">The sequence shown here is derived from an EMBL/GenBank/DDBJ whole genome shotgun (WGS) entry which is preliminary data.</text>
</comment>
<evidence type="ECO:0000256" key="1">
    <source>
        <dbReference type="SAM" id="MobiDB-lite"/>
    </source>
</evidence>
<feature type="region of interest" description="Disordered" evidence="1">
    <location>
        <begin position="29"/>
        <end position="100"/>
    </location>
</feature>
<name>A0ABQ9YLB6_9EUKA</name>
<keyword evidence="3" id="KW-1185">Reference proteome</keyword>
<reference evidence="2 3" key="1">
    <citation type="journal article" date="2022" name="bioRxiv">
        <title>Genomics of Preaxostyla Flagellates Illuminates Evolutionary Transitions and the Path Towards Mitochondrial Loss.</title>
        <authorList>
            <person name="Novak L.V.F."/>
            <person name="Treitli S.C."/>
            <person name="Pyrih J."/>
            <person name="Halakuc P."/>
            <person name="Pipaliya S.V."/>
            <person name="Vacek V."/>
            <person name="Brzon O."/>
            <person name="Soukal P."/>
            <person name="Eme L."/>
            <person name="Dacks J.B."/>
            <person name="Karnkowska A."/>
            <person name="Elias M."/>
            <person name="Hampl V."/>
        </authorList>
    </citation>
    <scope>NUCLEOTIDE SEQUENCE [LARGE SCALE GENOMIC DNA]</scope>
    <source>
        <strain evidence="2">NAU3</strain>
        <tissue evidence="2">Gut</tissue>
    </source>
</reference>
<organism evidence="2 3">
    <name type="scientific">Blattamonas nauphoetae</name>
    <dbReference type="NCBI Taxonomy" id="2049346"/>
    <lineage>
        <taxon>Eukaryota</taxon>
        <taxon>Metamonada</taxon>
        <taxon>Preaxostyla</taxon>
        <taxon>Oxymonadida</taxon>
        <taxon>Blattamonas</taxon>
    </lineage>
</organism>
<evidence type="ECO:0000313" key="2">
    <source>
        <dbReference type="EMBL" id="KAK2964548.1"/>
    </source>
</evidence>
<feature type="compositionally biased region" description="Polar residues" evidence="1">
    <location>
        <begin position="29"/>
        <end position="51"/>
    </location>
</feature>
<gene>
    <name evidence="2" type="ORF">BLNAU_464</name>
</gene>
<proteinExistence type="predicted"/>
<protein>
    <submittedName>
        <fullName evidence="2">Uncharacterized protein</fullName>
    </submittedName>
</protein>
<accession>A0ABQ9YLB6</accession>
<dbReference type="EMBL" id="JARBJD010000002">
    <property type="protein sequence ID" value="KAK2964548.1"/>
    <property type="molecule type" value="Genomic_DNA"/>
</dbReference>
<sequence length="165" mass="18680">MKHGYALIPTNTTHVTSNPRLAYHFNPSETRQIHTKQTQITPSKTPQQTRVSDLDKQSTTKKGMKKGRRSIGVAGSLHGDDESQLSSSSLLSPHHTPLSSFPTHELASLPHQHYHGFFDEAHVSRNLFPFGSLNSISHMSSHLRIYPLHPIFHYRTEQFLQVIQP</sequence>
<dbReference type="Proteomes" id="UP001281761">
    <property type="component" value="Unassembled WGS sequence"/>
</dbReference>
<feature type="compositionally biased region" description="Low complexity" evidence="1">
    <location>
        <begin position="85"/>
        <end position="100"/>
    </location>
</feature>